<evidence type="ECO:0000313" key="1">
    <source>
        <dbReference type="EMBL" id="VEV95466.1"/>
    </source>
</evidence>
<dbReference type="CDD" id="cd07178">
    <property type="entry name" value="terB_like_YebE"/>
    <property type="match status" value="1"/>
</dbReference>
<name>A0A653DYK5_9PSED</name>
<gene>
    <name evidence="1" type="ORF">PMYSY11_0419</name>
</gene>
<evidence type="ECO:0008006" key="2">
    <source>
        <dbReference type="Google" id="ProtNLM"/>
    </source>
</evidence>
<dbReference type="RefSeq" id="WP_150547434.1">
    <property type="nucleotide sequence ID" value="NZ_LR215729.2"/>
</dbReference>
<organism evidence="1">
    <name type="scientific">Pseudomonas marincola</name>
    <dbReference type="NCBI Taxonomy" id="437900"/>
    <lineage>
        <taxon>Bacteria</taxon>
        <taxon>Pseudomonadati</taxon>
        <taxon>Pseudomonadota</taxon>
        <taxon>Gammaproteobacteria</taxon>
        <taxon>Pseudomonadales</taxon>
        <taxon>Pseudomonadaceae</taxon>
        <taxon>Pseudomonas</taxon>
    </lineage>
</organism>
<reference evidence="1" key="1">
    <citation type="submission" date="2019-02" db="EMBL/GenBank/DDBJ databases">
        <authorList>
            <consortium name="Genoscope - CEA"/>
            <person name="William W."/>
        </authorList>
    </citation>
    <scope>NUCLEOTIDE SEQUENCE [LARGE SCALE GENOMIC DNA]</scope>
    <source>
        <strain evidence="1">YSy11</strain>
    </source>
</reference>
<protein>
    <recommendedName>
        <fullName evidence="2">Tellurite resistance TerB family protein</fullName>
    </recommendedName>
</protein>
<dbReference type="AlphaFoldDB" id="A0A653DYK5"/>
<dbReference type="InterPro" id="IPR029024">
    <property type="entry name" value="TerB-like"/>
</dbReference>
<dbReference type="Pfam" id="PF04391">
    <property type="entry name" value="DUF533"/>
    <property type="match status" value="1"/>
</dbReference>
<proteinExistence type="predicted"/>
<dbReference type="InterPro" id="IPR007486">
    <property type="entry name" value="YebE"/>
</dbReference>
<accession>A0A653DYK5</accession>
<dbReference type="Gene3D" id="1.10.3680.10">
    <property type="entry name" value="TerB-like"/>
    <property type="match status" value="1"/>
</dbReference>
<sequence>MNTSDLLEQLLKSGLSGQGGGGRQSTSGMGGLGGALGGALGGLLGGGGQNSGASGGMGGLGGLLGGLLGGGQSSAAPTQAGGRQQGSGGGINYSGLATLGMLAFQAYSAWQRNQDSGAQTATRNAFVNAPQSEELLAGPSAGPELEERSNAVLRALIAASKADGRIDEQEKKLIYAEIHKLADDPGLQAWLDAEVRRPLNPADVAIAAKTPEMAAEMYLASALLVGRQEGGERVYLDQLAQHLGIEPGLQAHLEEQINA</sequence>
<dbReference type="SUPFAM" id="SSF158682">
    <property type="entry name" value="TerB-like"/>
    <property type="match status" value="1"/>
</dbReference>
<dbReference type="EMBL" id="LR215729">
    <property type="protein sequence ID" value="VEV95466.1"/>
    <property type="molecule type" value="Genomic_DNA"/>
</dbReference>